<dbReference type="Gene3D" id="3.10.580.10">
    <property type="entry name" value="CBS-domain"/>
    <property type="match status" value="1"/>
</dbReference>
<comment type="caution">
    <text evidence="2">The sequence shown here is derived from an EMBL/GenBank/DDBJ whole genome shotgun (WGS) entry which is preliminary data.</text>
</comment>
<proteinExistence type="predicted"/>
<gene>
    <name evidence="2" type="ORF">ACFQ2I_23825</name>
</gene>
<evidence type="ECO:0000313" key="3">
    <source>
        <dbReference type="Proteomes" id="UP001596989"/>
    </source>
</evidence>
<dbReference type="Proteomes" id="UP001596989">
    <property type="component" value="Unassembled WGS sequence"/>
</dbReference>
<evidence type="ECO:0000313" key="2">
    <source>
        <dbReference type="EMBL" id="MFD0962375.1"/>
    </source>
</evidence>
<sequence length="90" mass="10761">MVTHMRTRYPVYEWDKDNVIRFIHMKDLIREHLTSETDIRMLIRTVTTVPETMPISTYRIRITRIGLKLSHPHGLRNPAAPNEHNEEELK</sequence>
<dbReference type="RefSeq" id="WP_377569011.1">
    <property type="nucleotide sequence ID" value="NZ_JBHTJZ010000073.1"/>
</dbReference>
<keyword evidence="3" id="KW-1185">Reference proteome</keyword>
<dbReference type="SUPFAM" id="SSF54631">
    <property type="entry name" value="CBS-domain pair"/>
    <property type="match status" value="1"/>
</dbReference>
<protein>
    <submittedName>
        <fullName evidence="2">Uncharacterized protein</fullName>
    </submittedName>
</protein>
<evidence type="ECO:0000256" key="1">
    <source>
        <dbReference type="SAM" id="MobiDB-lite"/>
    </source>
</evidence>
<name>A0ABW3HYQ3_9BACL</name>
<dbReference type="Gene3D" id="3.90.1280.20">
    <property type="match status" value="1"/>
</dbReference>
<dbReference type="InterPro" id="IPR046342">
    <property type="entry name" value="CBS_dom_sf"/>
</dbReference>
<accession>A0ABW3HYQ3</accession>
<reference evidence="3" key="1">
    <citation type="journal article" date="2019" name="Int. J. Syst. Evol. Microbiol.">
        <title>The Global Catalogue of Microorganisms (GCM) 10K type strain sequencing project: providing services to taxonomists for standard genome sequencing and annotation.</title>
        <authorList>
            <consortium name="The Broad Institute Genomics Platform"/>
            <consortium name="The Broad Institute Genome Sequencing Center for Infectious Disease"/>
            <person name="Wu L."/>
            <person name="Ma J."/>
        </authorList>
    </citation>
    <scope>NUCLEOTIDE SEQUENCE [LARGE SCALE GENOMIC DNA]</scope>
    <source>
        <strain evidence="3">CCUG 59129</strain>
    </source>
</reference>
<organism evidence="2 3">
    <name type="scientific">Paenibacillus chungangensis</name>
    <dbReference type="NCBI Taxonomy" id="696535"/>
    <lineage>
        <taxon>Bacteria</taxon>
        <taxon>Bacillati</taxon>
        <taxon>Bacillota</taxon>
        <taxon>Bacilli</taxon>
        <taxon>Bacillales</taxon>
        <taxon>Paenibacillaceae</taxon>
        <taxon>Paenibacillus</taxon>
    </lineage>
</organism>
<dbReference type="EMBL" id="JBHTJZ010000073">
    <property type="protein sequence ID" value="MFD0962375.1"/>
    <property type="molecule type" value="Genomic_DNA"/>
</dbReference>
<feature type="region of interest" description="Disordered" evidence="1">
    <location>
        <begin position="71"/>
        <end position="90"/>
    </location>
</feature>